<dbReference type="InterPro" id="IPR003582">
    <property type="entry name" value="ShKT_dom"/>
</dbReference>
<gene>
    <name evidence="2" type="ORF">OFUS_LOCUS16883</name>
</gene>
<sequence length="105" mass="11702">MQKVFLVLVLLAVGATVKGEGLLKRLVDQLTLELEERNELAALERELGLGVLVQTDDNNQKEEEVSVGGCKDEGKWSSKCQYWLSQCETSSRVQRICKKSCGLCK</sequence>
<accession>A0A8J1U5D3</accession>
<keyword evidence="1" id="KW-1015">Disulfide bond</keyword>
<evidence type="ECO:0000256" key="1">
    <source>
        <dbReference type="PROSITE-ProRule" id="PRU01005"/>
    </source>
</evidence>
<feature type="disulfide bond" evidence="1">
    <location>
        <begin position="70"/>
        <end position="104"/>
    </location>
</feature>
<comment type="caution">
    <text evidence="1">Lacks conserved residue(s) required for the propagation of feature annotation.</text>
</comment>
<protein>
    <submittedName>
        <fullName evidence="2">Uncharacterized protein</fullName>
    </submittedName>
</protein>
<organism evidence="2 3">
    <name type="scientific">Owenia fusiformis</name>
    <name type="common">Polychaete worm</name>
    <dbReference type="NCBI Taxonomy" id="6347"/>
    <lineage>
        <taxon>Eukaryota</taxon>
        <taxon>Metazoa</taxon>
        <taxon>Spiralia</taxon>
        <taxon>Lophotrochozoa</taxon>
        <taxon>Annelida</taxon>
        <taxon>Polychaeta</taxon>
        <taxon>Sedentaria</taxon>
        <taxon>Canalipalpata</taxon>
        <taxon>Sabellida</taxon>
        <taxon>Oweniida</taxon>
        <taxon>Oweniidae</taxon>
        <taxon>Owenia</taxon>
    </lineage>
</organism>
<comment type="caution">
    <text evidence="2">The sequence shown here is derived from an EMBL/GenBank/DDBJ whole genome shotgun (WGS) entry which is preliminary data.</text>
</comment>
<proteinExistence type="predicted"/>
<name>A0A8J1U5D3_OWEFU</name>
<reference evidence="2" key="1">
    <citation type="submission" date="2022-03" db="EMBL/GenBank/DDBJ databases">
        <authorList>
            <person name="Martin C."/>
        </authorList>
    </citation>
    <scope>NUCLEOTIDE SEQUENCE</scope>
</reference>
<dbReference type="EMBL" id="CAIIXF020000008">
    <property type="protein sequence ID" value="CAH1791840.1"/>
    <property type="molecule type" value="Genomic_DNA"/>
</dbReference>
<evidence type="ECO:0000313" key="2">
    <source>
        <dbReference type="EMBL" id="CAH1791840.1"/>
    </source>
</evidence>
<dbReference type="AlphaFoldDB" id="A0A8J1U5D3"/>
<evidence type="ECO:0000313" key="3">
    <source>
        <dbReference type="Proteomes" id="UP000749559"/>
    </source>
</evidence>
<keyword evidence="3" id="KW-1185">Reference proteome</keyword>
<dbReference type="Proteomes" id="UP000749559">
    <property type="component" value="Unassembled WGS sequence"/>
</dbReference>
<dbReference type="PROSITE" id="PS51670">
    <property type="entry name" value="SHKT"/>
    <property type="match status" value="1"/>
</dbReference>